<feature type="region of interest" description="Disordered" evidence="5">
    <location>
        <begin position="450"/>
        <end position="508"/>
    </location>
</feature>
<gene>
    <name evidence="8" type="ORF">CLV40_11985</name>
</gene>
<accession>A0A2S6GH03</accession>
<feature type="transmembrane region" description="Helical" evidence="6">
    <location>
        <begin position="362"/>
        <end position="384"/>
    </location>
</feature>
<dbReference type="AlphaFoldDB" id="A0A2S6GH03"/>
<dbReference type="EMBL" id="PTIX01000019">
    <property type="protein sequence ID" value="PPK64518.1"/>
    <property type="molecule type" value="Genomic_DNA"/>
</dbReference>
<dbReference type="PANTHER" id="PTHR37422">
    <property type="entry name" value="TEICHURONIC ACID BIOSYNTHESIS PROTEIN TUAE"/>
    <property type="match status" value="1"/>
</dbReference>
<evidence type="ECO:0000256" key="4">
    <source>
        <dbReference type="ARBA" id="ARBA00023136"/>
    </source>
</evidence>
<evidence type="ECO:0000256" key="3">
    <source>
        <dbReference type="ARBA" id="ARBA00022989"/>
    </source>
</evidence>
<feature type="transmembrane region" description="Helical" evidence="6">
    <location>
        <begin position="58"/>
        <end position="82"/>
    </location>
</feature>
<sequence>MVGKTADKKSGAGAKPGVDGEFIAGGKSKADGATIACVYALAMTVIPAALVIKGLPMALAPGVAIGLVMGVLWFCAQMVTTLGVAKGRNAARTALFLFTTSQLATYGYATYGYLPADELAAADRTLITVMAVVAVGIAVIDGVRGLDRIDKLLKTMVVGATFMAFVGILQFQFALDLTEYLVLPGLRPNGTMSYVLERSNFRRPAGTSGHPIEFGVVCAMTVPIALHYALRGVDFGGQKKRWWLCLAILAVASMQSLSRSAILGLAIAAIFIVPAMAPKRRVRALWGILGFVVAMRVMVPGLVGTLLSLFTSISVDPSAESRRRAVERAGKEIPEHLLLGRGLGTYLPEKYGWLDNQYLGTLVQNGAIGLALLIFIYLAGMYCAFRARLASKDPRIRDLGVTLAACIAVPGISSATFDLIGFAVATGYTFLLIGAAGALWRTVQEQPGGIPRLLPTTAQRPRRLQRRQHRGSSSARSGKASDGSGKPGERAGSATDARRSTRSSSTAQ</sequence>
<keyword evidence="2 6" id="KW-0812">Transmembrane</keyword>
<evidence type="ECO:0000313" key="8">
    <source>
        <dbReference type="EMBL" id="PPK64518.1"/>
    </source>
</evidence>
<feature type="transmembrane region" description="Helical" evidence="6">
    <location>
        <begin position="33"/>
        <end position="52"/>
    </location>
</feature>
<feature type="transmembrane region" description="Helical" evidence="6">
    <location>
        <begin position="396"/>
        <end position="413"/>
    </location>
</feature>
<comment type="subcellular location">
    <subcellularLocation>
        <location evidence="1">Membrane</location>
        <topology evidence="1">Multi-pass membrane protein</topology>
    </subcellularLocation>
</comment>
<organism evidence="8 9">
    <name type="scientific">Actinokineospora auranticolor</name>
    <dbReference type="NCBI Taxonomy" id="155976"/>
    <lineage>
        <taxon>Bacteria</taxon>
        <taxon>Bacillati</taxon>
        <taxon>Actinomycetota</taxon>
        <taxon>Actinomycetes</taxon>
        <taxon>Pseudonocardiales</taxon>
        <taxon>Pseudonocardiaceae</taxon>
        <taxon>Actinokineospora</taxon>
    </lineage>
</organism>
<feature type="transmembrane region" description="Helical" evidence="6">
    <location>
        <begin position="126"/>
        <end position="143"/>
    </location>
</feature>
<evidence type="ECO:0000256" key="2">
    <source>
        <dbReference type="ARBA" id="ARBA00022692"/>
    </source>
</evidence>
<feature type="transmembrane region" description="Helical" evidence="6">
    <location>
        <begin position="155"/>
        <end position="175"/>
    </location>
</feature>
<keyword evidence="9" id="KW-1185">Reference proteome</keyword>
<keyword evidence="3 6" id="KW-1133">Transmembrane helix</keyword>
<feature type="compositionally biased region" description="Low complexity" evidence="5">
    <location>
        <begin position="471"/>
        <end position="495"/>
    </location>
</feature>
<feature type="transmembrane region" description="Helical" evidence="6">
    <location>
        <begin position="94"/>
        <end position="114"/>
    </location>
</feature>
<feature type="transmembrane region" description="Helical" evidence="6">
    <location>
        <begin position="285"/>
        <end position="310"/>
    </location>
</feature>
<dbReference type="InterPro" id="IPR007016">
    <property type="entry name" value="O-antigen_ligase-rel_domated"/>
</dbReference>
<proteinExistence type="predicted"/>
<evidence type="ECO:0000259" key="7">
    <source>
        <dbReference type="Pfam" id="PF04932"/>
    </source>
</evidence>
<evidence type="ECO:0000256" key="1">
    <source>
        <dbReference type="ARBA" id="ARBA00004141"/>
    </source>
</evidence>
<dbReference type="Pfam" id="PF04932">
    <property type="entry name" value="Wzy_C"/>
    <property type="match status" value="1"/>
</dbReference>
<keyword evidence="4 6" id="KW-0472">Membrane</keyword>
<dbReference type="Proteomes" id="UP000239203">
    <property type="component" value="Unassembled WGS sequence"/>
</dbReference>
<dbReference type="InterPro" id="IPR051533">
    <property type="entry name" value="WaaL-like"/>
</dbReference>
<feature type="transmembrane region" description="Helical" evidence="6">
    <location>
        <begin position="419"/>
        <end position="440"/>
    </location>
</feature>
<name>A0A2S6GH03_9PSEU</name>
<protein>
    <submittedName>
        <fullName evidence="8">O-antigen ligase</fullName>
    </submittedName>
</protein>
<evidence type="ECO:0000256" key="6">
    <source>
        <dbReference type="SAM" id="Phobius"/>
    </source>
</evidence>
<evidence type="ECO:0000313" key="9">
    <source>
        <dbReference type="Proteomes" id="UP000239203"/>
    </source>
</evidence>
<comment type="caution">
    <text evidence="8">The sequence shown here is derived from an EMBL/GenBank/DDBJ whole genome shotgun (WGS) entry which is preliminary data.</text>
</comment>
<feature type="transmembrane region" description="Helical" evidence="6">
    <location>
        <begin position="241"/>
        <end position="273"/>
    </location>
</feature>
<dbReference type="PANTHER" id="PTHR37422:SF13">
    <property type="entry name" value="LIPOPOLYSACCHARIDE BIOSYNTHESIS PROTEIN PA4999-RELATED"/>
    <property type="match status" value="1"/>
</dbReference>
<dbReference type="GO" id="GO:0016874">
    <property type="term" value="F:ligase activity"/>
    <property type="evidence" value="ECO:0007669"/>
    <property type="project" value="UniProtKB-KW"/>
</dbReference>
<reference evidence="8 9" key="1">
    <citation type="submission" date="2018-02" db="EMBL/GenBank/DDBJ databases">
        <title>Genomic Encyclopedia of Archaeal and Bacterial Type Strains, Phase II (KMG-II): from individual species to whole genera.</title>
        <authorList>
            <person name="Goeker M."/>
        </authorList>
    </citation>
    <scope>NUCLEOTIDE SEQUENCE [LARGE SCALE GENOMIC DNA]</scope>
    <source>
        <strain evidence="8 9">YU 961-1</strain>
    </source>
</reference>
<keyword evidence="8" id="KW-0436">Ligase</keyword>
<evidence type="ECO:0000256" key="5">
    <source>
        <dbReference type="SAM" id="MobiDB-lite"/>
    </source>
</evidence>
<dbReference type="GO" id="GO:0016020">
    <property type="term" value="C:membrane"/>
    <property type="evidence" value="ECO:0007669"/>
    <property type="project" value="UniProtKB-SubCell"/>
</dbReference>
<feature type="compositionally biased region" description="Basic residues" evidence="5">
    <location>
        <begin position="460"/>
        <end position="470"/>
    </location>
</feature>
<feature type="domain" description="O-antigen ligase-related" evidence="7">
    <location>
        <begin position="245"/>
        <end position="374"/>
    </location>
</feature>